<keyword evidence="4" id="KW-0408">Iron</keyword>
<reference evidence="7" key="1">
    <citation type="submission" date="2011-07" db="EMBL/GenBank/DDBJ databases">
        <title>Complete genome sequence of Acetobacterium woodii.</title>
        <authorList>
            <person name="Poehlein A."/>
            <person name="Schmidt S."/>
            <person name="Kaster A.-K."/>
            <person name="Goenrich M."/>
            <person name="Vollmers J."/>
            <person name="Thuermer A."/>
            <person name="Gottschalk G."/>
            <person name="Thauer R.K."/>
            <person name="Daniel R."/>
            <person name="Mueller V."/>
        </authorList>
    </citation>
    <scope>NUCLEOTIDE SEQUENCE [LARGE SCALE GENOMIC DNA]</scope>
    <source>
        <strain evidence="7">ATCC 29683 / DSM 1030 / JCM 2381 / KCTC 1655 / WB1</strain>
    </source>
</reference>
<name>H6LFB8_ACEWD</name>
<accession>H6LFB8</accession>
<dbReference type="InterPro" id="IPR051198">
    <property type="entry name" value="BchE-like"/>
</dbReference>
<evidence type="ECO:0000313" key="7">
    <source>
        <dbReference type="Proteomes" id="UP000007177"/>
    </source>
</evidence>
<evidence type="ECO:0000256" key="2">
    <source>
        <dbReference type="ARBA" id="ARBA00022691"/>
    </source>
</evidence>
<dbReference type="eggNOG" id="COG1032">
    <property type="taxonomic scope" value="Bacteria"/>
</dbReference>
<keyword evidence="3" id="KW-0479">Metal-binding</keyword>
<dbReference type="AlphaFoldDB" id="H6LFB8"/>
<dbReference type="GO" id="GO:0051536">
    <property type="term" value="F:iron-sulfur cluster binding"/>
    <property type="evidence" value="ECO:0007669"/>
    <property type="project" value="UniProtKB-KW"/>
</dbReference>
<proteinExistence type="predicted"/>
<reference evidence="6 7" key="2">
    <citation type="journal article" date="2012" name="PLoS ONE">
        <title>An ancient pathway combining carbon dioxide fixation with the generation and utilization of a sodium ion gradient for ATP synthesis.</title>
        <authorList>
            <person name="Poehlein A."/>
            <person name="Schmidt S."/>
            <person name="Kaster A.K."/>
            <person name="Goenrich M."/>
            <person name="Vollmers J."/>
            <person name="Thurmer A."/>
            <person name="Bertsch J."/>
            <person name="Schuchmann K."/>
            <person name="Voigt B."/>
            <person name="Hecker M."/>
            <person name="Daniel R."/>
            <person name="Thauer R.K."/>
            <person name="Gottschalk G."/>
            <person name="Muller V."/>
        </authorList>
    </citation>
    <scope>NUCLEOTIDE SEQUENCE [LARGE SCALE GENOMIC DNA]</scope>
    <source>
        <strain evidence="7">ATCC 29683 / DSM 1030 / JCM 2381 / KCTC 1655 / WB1</strain>
    </source>
</reference>
<dbReference type="EMBL" id="CP002987">
    <property type="protein sequence ID" value="AFA48218.1"/>
    <property type="molecule type" value="Genomic_DNA"/>
</dbReference>
<evidence type="ECO:0000256" key="4">
    <source>
        <dbReference type="ARBA" id="ARBA00023004"/>
    </source>
</evidence>
<keyword evidence="5" id="KW-0411">Iron-sulfur</keyword>
<dbReference type="PANTHER" id="PTHR43409:SF4">
    <property type="entry name" value="RADICAL SAM SUPERFAMILY PROTEIN"/>
    <property type="match status" value="1"/>
</dbReference>
<keyword evidence="2" id="KW-0949">S-adenosyl-L-methionine</keyword>
<evidence type="ECO:0000313" key="6">
    <source>
        <dbReference type="EMBL" id="AFA48218.1"/>
    </source>
</evidence>
<dbReference type="GO" id="GO:0046872">
    <property type="term" value="F:metal ion binding"/>
    <property type="evidence" value="ECO:0007669"/>
    <property type="project" value="UniProtKB-KW"/>
</dbReference>
<evidence type="ECO:0000256" key="5">
    <source>
        <dbReference type="ARBA" id="ARBA00023014"/>
    </source>
</evidence>
<dbReference type="PANTHER" id="PTHR43409">
    <property type="entry name" value="ANAEROBIC MAGNESIUM-PROTOPORPHYRIN IX MONOMETHYL ESTER CYCLASE-RELATED"/>
    <property type="match status" value="1"/>
</dbReference>
<dbReference type="RefSeq" id="WP_014355821.1">
    <property type="nucleotide sequence ID" value="NC_016894.1"/>
</dbReference>
<dbReference type="HOGENOM" id="CLU_024733_0_0_9"/>
<dbReference type="Proteomes" id="UP000007177">
    <property type="component" value="Chromosome"/>
</dbReference>
<dbReference type="KEGG" id="awo:Awo_c14350"/>
<protein>
    <submittedName>
        <fullName evidence="6">Uncharacterized protein</fullName>
    </submittedName>
</protein>
<organism evidence="6 7">
    <name type="scientific">Acetobacterium woodii (strain ATCC 29683 / DSM 1030 / JCM 2381 / KCTC 1655 / WB1)</name>
    <dbReference type="NCBI Taxonomy" id="931626"/>
    <lineage>
        <taxon>Bacteria</taxon>
        <taxon>Bacillati</taxon>
        <taxon>Bacillota</taxon>
        <taxon>Clostridia</taxon>
        <taxon>Eubacteriales</taxon>
        <taxon>Eubacteriaceae</taxon>
        <taxon>Acetobacterium</taxon>
    </lineage>
</organism>
<evidence type="ECO:0000256" key="1">
    <source>
        <dbReference type="ARBA" id="ARBA00001966"/>
    </source>
</evidence>
<comment type="cofactor">
    <cofactor evidence="1">
        <name>[4Fe-4S] cluster</name>
        <dbReference type="ChEBI" id="CHEBI:49883"/>
    </cofactor>
</comment>
<dbReference type="OrthoDB" id="9801659at2"/>
<gene>
    <name evidence="6" type="ordered locus">Awo_c14350</name>
</gene>
<keyword evidence="7" id="KW-1185">Reference proteome</keyword>
<evidence type="ECO:0000256" key="3">
    <source>
        <dbReference type="ARBA" id="ARBA00022723"/>
    </source>
</evidence>
<dbReference type="STRING" id="931626.Awo_c14350"/>
<sequence>MKILLVEPDYKNKYPPMGLMKISTYHKNKGDYIFFYKGIYDCDEIWDRIYITTLFTFDYTKVVKTIEYYKKKVRSSSDIYIGGILASLMTVDLKNDTGLDNIIPGRITTSSILGYDDDINIDTLPLDYDILSDTKYNYPASKSYIAYTSRGCVNKCSFCAVPDLEGDLKITNNIANQITSIRDNYGDKKDLMLLDNNILGIPVPELKKIVTDLNNLGFKNSKTFLYPNVLKNILNTYYRYLDHGKTTLPLLIKCKNYLNDFATGKTRRISQANKKSLTEIIEYLEDHYDFFEALEEKYDELQKILNVYQNKILYQRYVDFNQGLDAREFTEEKISILSKLPLKPCRIAFDNIIFKETYSNAIRMAYKYGIRYYSNYLLYNADFDKPEDLYNRLLVNIELAESLDIQLFSFPMKYAPIGEKNRNYIGPHWNRHYLRSIQAIINVTKGVVVKERDFFERAFGSDLNEFYEILAMPHDFIVYRNYYEEHGYTQQWRNSFTELTNEDRILLLNELSQSKYASEKPAVNEVLKFYTQPYRFDKKN</sequence>